<dbReference type="PANTHER" id="PTHR30537">
    <property type="entry name" value="HTH-TYPE TRANSCRIPTIONAL REGULATOR"/>
    <property type="match status" value="1"/>
</dbReference>
<proteinExistence type="inferred from homology"/>
<dbReference type="PANTHER" id="PTHR30537:SF26">
    <property type="entry name" value="GLYCINE CLEAVAGE SYSTEM TRANSCRIPTIONAL ACTIVATOR"/>
    <property type="match status" value="1"/>
</dbReference>
<evidence type="ECO:0000256" key="4">
    <source>
        <dbReference type="ARBA" id="ARBA00023163"/>
    </source>
</evidence>
<dbReference type="EMBL" id="CP063056">
    <property type="protein sequence ID" value="QPB41919.1"/>
    <property type="molecule type" value="Genomic_DNA"/>
</dbReference>
<evidence type="ECO:0000256" key="3">
    <source>
        <dbReference type="ARBA" id="ARBA00023125"/>
    </source>
</evidence>
<organism evidence="6 7">
    <name type="scientific">Rodentibacter haemolyticus</name>
    <dbReference type="NCBI Taxonomy" id="2778911"/>
    <lineage>
        <taxon>Bacteria</taxon>
        <taxon>Pseudomonadati</taxon>
        <taxon>Pseudomonadota</taxon>
        <taxon>Gammaproteobacteria</taxon>
        <taxon>Pasteurellales</taxon>
        <taxon>Pasteurellaceae</taxon>
        <taxon>Rodentibacter</taxon>
    </lineage>
</organism>
<evidence type="ECO:0000256" key="2">
    <source>
        <dbReference type="ARBA" id="ARBA00023015"/>
    </source>
</evidence>
<evidence type="ECO:0000313" key="7">
    <source>
        <dbReference type="Proteomes" id="UP000663069"/>
    </source>
</evidence>
<evidence type="ECO:0000313" key="6">
    <source>
        <dbReference type="EMBL" id="QPB41919.1"/>
    </source>
</evidence>
<dbReference type="InterPro" id="IPR036388">
    <property type="entry name" value="WH-like_DNA-bd_sf"/>
</dbReference>
<accession>A0ABX6UVE1</accession>
<dbReference type="Gene3D" id="3.40.190.10">
    <property type="entry name" value="Periplasmic binding protein-like II"/>
    <property type="match status" value="2"/>
</dbReference>
<dbReference type="InterPro" id="IPR058163">
    <property type="entry name" value="LysR-type_TF_proteobact-type"/>
</dbReference>
<sequence length="310" mass="34741">MKNITPYLKALKAFETTARHQSFSLASDELFVTPAAVGQLVKSLEDALGVPLFHRRVGGIKGGQVRLTLTDTAKNALPDIQAGFARLEQGFTKLTPTDDKQLTITVSPALASKWLLPRLEDFQHQYPDIDVRLHTDSRHSDFGILGIDVGIRYGMGDWAGLIATKLMDEQIFPVCSPEFAKRFSLFDIEHLLGATLIHDTTLDEAQGFMSWAKWFEFVGLPTPTIFYGLKINSSSAVLQFAIDGQGVALARSVMAQQDLQSGRLIRLYPEYEYPSKLCYFVVYPKHKADKMAVISFKNWVLDMANYRFVV</sequence>
<keyword evidence="4" id="KW-0804">Transcription</keyword>
<dbReference type="InterPro" id="IPR005119">
    <property type="entry name" value="LysR_subst-bd"/>
</dbReference>
<dbReference type="Gene3D" id="1.10.10.10">
    <property type="entry name" value="Winged helix-like DNA-binding domain superfamily/Winged helix DNA-binding domain"/>
    <property type="match status" value="1"/>
</dbReference>
<dbReference type="InterPro" id="IPR036390">
    <property type="entry name" value="WH_DNA-bd_sf"/>
</dbReference>
<dbReference type="SUPFAM" id="SSF46785">
    <property type="entry name" value="Winged helix' DNA-binding domain"/>
    <property type="match status" value="1"/>
</dbReference>
<feature type="domain" description="HTH lysR-type" evidence="5">
    <location>
        <begin position="6"/>
        <end position="68"/>
    </location>
</feature>
<keyword evidence="3" id="KW-0238">DNA-binding</keyword>
<gene>
    <name evidence="6" type="ORF">IHV77_08300</name>
</gene>
<evidence type="ECO:0000259" key="5">
    <source>
        <dbReference type="PROSITE" id="PS50931"/>
    </source>
</evidence>
<dbReference type="InterPro" id="IPR000847">
    <property type="entry name" value="LysR_HTH_N"/>
</dbReference>
<dbReference type="CDD" id="cd08432">
    <property type="entry name" value="PBP2_GcdR_TrpI_HvrB_AmpR_like"/>
    <property type="match status" value="1"/>
</dbReference>
<comment type="similarity">
    <text evidence="1">Belongs to the LysR transcriptional regulatory family.</text>
</comment>
<dbReference type="Pfam" id="PF03466">
    <property type="entry name" value="LysR_substrate"/>
    <property type="match status" value="1"/>
</dbReference>
<dbReference type="Pfam" id="PF00126">
    <property type="entry name" value="HTH_1"/>
    <property type="match status" value="1"/>
</dbReference>
<reference evidence="6 7" key="1">
    <citation type="submission" date="2020-10" db="EMBL/GenBank/DDBJ databases">
        <title>Genome Sequencing of Rodentibacter spp. strain DSM111151.</title>
        <authorList>
            <person name="Benga L."/>
            <person name="Lautwein T."/>
        </authorList>
    </citation>
    <scope>NUCLEOTIDE SEQUENCE [LARGE SCALE GENOMIC DNA]</scope>
    <source>
        <strain evidence="6 7">DSM 111151</strain>
    </source>
</reference>
<name>A0ABX6UVE1_9PAST</name>
<protein>
    <submittedName>
        <fullName evidence="6">LysR family transcriptional regulator</fullName>
    </submittedName>
</protein>
<dbReference type="PROSITE" id="PS50931">
    <property type="entry name" value="HTH_LYSR"/>
    <property type="match status" value="1"/>
</dbReference>
<dbReference type="SUPFAM" id="SSF53850">
    <property type="entry name" value="Periplasmic binding protein-like II"/>
    <property type="match status" value="1"/>
</dbReference>
<evidence type="ECO:0000256" key="1">
    <source>
        <dbReference type="ARBA" id="ARBA00009437"/>
    </source>
</evidence>
<keyword evidence="2" id="KW-0805">Transcription regulation</keyword>
<dbReference type="Proteomes" id="UP000663069">
    <property type="component" value="Chromosome"/>
</dbReference>
<keyword evidence="7" id="KW-1185">Reference proteome</keyword>
<dbReference type="RefSeq" id="WP_194811503.1">
    <property type="nucleotide sequence ID" value="NZ_CP063056.1"/>
</dbReference>